<protein>
    <submittedName>
        <fullName evidence="1">DUF1697 domain-containing protein</fullName>
    </submittedName>
</protein>
<proteinExistence type="predicted"/>
<reference evidence="1 2" key="1">
    <citation type="submission" date="2023-11" db="EMBL/GenBank/DDBJ databases">
        <title>Peredibacter starrii A3.12.</title>
        <authorList>
            <person name="Mitchell R.J."/>
        </authorList>
    </citation>
    <scope>NUCLEOTIDE SEQUENCE [LARGE SCALE GENOMIC DNA]</scope>
    <source>
        <strain evidence="1 2">A3.12</strain>
    </source>
</reference>
<dbReference type="Pfam" id="PF08002">
    <property type="entry name" value="DUF1697"/>
    <property type="match status" value="1"/>
</dbReference>
<organism evidence="1 2">
    <name type="scientific">Peredibacter starrii</name>
    <dbReference type="NCBI Taxonomy" id="28202"/>
    <lineage>
        <taxon>Bacteria</taxon>
        <taxon>Pseudomonadati</taxon>
        <taxon>Bdellovibrionota</taxon>
        <taxon>Bacteriovoracia</taxon>
        <taxon>Bacteriovoracales</taxon>
        <taxon>Bacteriovoracaceae</taxon>
        <taxon>Peredibacter</taxon>
    </lineage>
</organism>
<evidence type="ECO:0000313" key="2">
    <source>
        <dbReference type="Proteomes" id="UP001324634"/>
    </source>
</evidence>
<dbReference type="SUPFAM" id="SSF160379">
    <property type="entry name" value="SP0830-like"/>
    <property type="match status" value="1"/>
</dbReference>
<sequence length="171" mass="19418">MPRYVAFLRGVSPMNCKMPDLKRCLEDAGFTNVKTVIASGNVVFDSRKTAESSLERKVEAAIKKGLGREFLTCVRSVDYLQKMLDMNPYSDFKLKVGSKRVVTFRRDNTSVDLKLPFELDNARMLRLVGQELFSVYVPSPKSPAFMQLIEKSLGKNVTTRTWETVQKVVRA</sequence>
<dbReference type="KEGG" id="psti:SOO65_07090"/>
<name>A0AAX4HTH4_9BACT</name>
<dbReference type="PANTHER" id="PTHR36439:SF1">
    <property type="entry name" value="DUF1697 DOMAIN-CONTAINING PROTEIN"/>
    <property type="match status" value="1"/>
</dbReference>
<dbReference type="Gene3D" id="3.30.70.1280">
    <property type="entry name" value="SP0830-like domains"/>
    <property type="match status" value="1"/>
</dbReference>
<dbReference type="PIRSF" id="PIRSF008502">
    <property type="entry name" value="UCP008502"/>
    <property type="match status" value="1"/>
</dbReference>
<keyword evidence="2" id="KW-1185">Reference proteome</keyword>
<evidence type="ECO:0000313" key="1">
    <source>
        <dbReference type="EMBL" id="WPU66507.1"/>
    </source>
</evidence>
<dbReference type="Proteomes" id="UP001324634">
    <property type="component" value="Chromosome"/>
</dbReference>
<dbReference type="InterPro" id="IPR012545">
    <property type="entry name" value="DUF1697"/>
</dbReference>
<dbReference type="PANTHER" id="PTHR36439">
    <property type="entry name" value="BLL4334 PROTEIN"/>
    <property type="match status" value="1"/>
</dbReference>
<gene>
    <name evidence="1" type="ORF">SOO65_07090</name>
</gene>
<dbReference type="AlphaFoldDB" id="A0AAX4HTH4"/>
<accession>A0AAX4HTH4</accession>
<dbReference type="EMBL" id="CP139487">
    <property type="protein sequence ID" value="WPU66507.1"/>
    <property type="molecule type" value="Genomic_DNA"/>
</dbReference>